<name>A0A7W8EI01_9ACTN</name>
<reference evidence="1 2" key="1">
    <citation type="submission" date="2020-08" db="EMBL/GenBank/DDBJ databases">
        <title>Genomic Encyclopedia of Type Strains, Phase IV (KMG-IV): sequencing the most valuable type-strain genomes for metagenomic binning, comparative biology and taxonomic classification.</title>
        <authorList>
            <person name="Goeker M."/>
        </authorList>
    </citation>
    <scope>NUCLEOTIDE SEQUENCE [LARGE SCALE GENOMIC DNA]</scope>
    <source>
        <strain evidence="1 2">DSM 45385</strain>
    </source>
</reference>
<protein>
    <submittedName>
        <fullName evidence="1">Uncharacterized protein</fullName>
    </submittedName>
</protein>
<dbReference type="Proteomes" id="UP000568380">
    <property type="component" value="Unassembled WGS sequence"/>
</dbReference>
<evidence type="ECO:0000313" key="2">
    <source>
        <dbReference type="Proteomes" id="UP000568380"/>
    </source>
</evidence>
<sequence length="163" mass="17957">MLHPRLVLCGAREMAAEQAEERCVRQLLEFASWWADVAAQAVVSALAGTALSLGRLVASPPSGNMPADTQARLTPLPQRERELAEMAVSMHAYQPPDTARVGGEAFAERLGLSVHFGDDGEPALIESYWPEARRRRLWHGTWLAYETPLLPSWFGSTPRPPPC</sequence>
<keyword evidence="2" id="KW-1185">Reference proteome</keyword>
<gene>
    <name evidence="1" type="ORF">HNR40_006970</name>
</gene>
<proteinExistence type="predicted"/>
<comment type="caution">
    <text evidence="1">The sequence shown here is derived from an EMBL/GenBank/DDBJ whole genome shotgun (WGS) entry which is preliminary data.</text>
</comment>
<dbReference type="RefSeq" id="WP_184968845.1">
    <property type="nucleotide sequence ID" value="NZ_JACHIN010000010.1"/>
</dbReference>
<dbReference type="AlphaFoldDB" id="A0A7W8EI01"/>
<accession>A0A7W8EI01</accession>
<dbReference type="EMBL" id="JACHIN010000010">
    <property type="protein sequence ID" value="MBB5081475.1"/>
    <property type="molecule type" value="Genomic_DNA"/>
</dbReference>
<organism evidence="1 2">
    <name type="scientific">Nonomuraea endophytica</name>
    <dbReference type="NCBI Taxonomy" id="714136"/>
    <lineage>
        <taxon>Bacteria</taxon>
        <taxon>Bacillati</taxon>
        <taxon>Actinomycetota</taxon>
        <taxon>Actinomycetes</taxon>
        <taxon>Streptosporangiales</taxon>
        <taxon>Streptosporangiaceae</taxon>
        <taxon>Nonomuraea</taxon>
    </lineage>
</organism>
<evidence type="ECO:0000313" key="1">
    <source>
        <dbReference type="EMBL" id="MBB5081475.1"/>
    </source>
</evidence>